<evidence type="ECO:0000256" key="5">
    <source>
        <dbReference type="ARBA" id="ARBA00022958"/>
    </source>
</evidence>
<evidence type="ECO:0000256" key="6">
    <source>
        <dbReference type="ARBA" id="ARBA00023134"/>
    </source>
</evidence>
<dbReference type="InterPro" id="IPR002847">
    <property type="entry name" value="F420-0_gamma-glut_ligase-dom"/>
</dbReference>
<keyword evidence="2" id="KW-0479">Metal-binding</keyword>
<keyword evidence="7" id="KW-0464">Manganese</keyword>
<dbReference type="Gene3D" id="3.30.1330.100">
    <property type="entry name" value="CofE-like"/>
    <property type="match status" value="1"/>
</dbReference>
<keyword evidence="1 9" id="KW-0436">Ligase</keyword>
<dbReference type="Pfam" id="PF01996">
    <property type="entry name" value="F420_ligase"/>
    <property type="match status" value="1"/>
</dbReference>
<dbReference type="PANTHER" id="PTHR47917">
    <property type="match status" value="1"/>
</dbReference>
<evidence type="ECO:0000313" key="10">
    <source>
        <dbReference type="Proteomes" id="UP000237752"/>
    </source>
</evidence>
<keyword evidence="4" id="KW-0460">Magnesium</keyword>
<gene>
    <name evidence="9" type="ORF">CLV47_12069</name>
</gene>
<keyword evidence="10" id="KW-1185">Reference proteome</keyword>
<keyword evidence="5" id="KW-0630">Potassium</keyword>
<dbReference type="GO" id="GO:0046872">
    <property type="term" value="F:metal ion binding"/>
    <property type="evidence" value="ECO:0007669"/>
    <property type="project" value="UniProtKB-KW"/>
</dbReference>
<evidence type="ECO:0000256" key="2">
    <source>
        <dbReference type="ARBA" id="ARBA00022723"/>
    </source>
</evidence>
<protein>
    <submittedName>
        <fullName evidence="9">Coenzyme F420-0:L-glutamate ligase/coenzyme F420-1:gamma-L-glutamate ligase</fullName>
    </submittedName>
</protein>
<organism evidence="9 10">
    <name type="scientific">Antricoccus suffuscus</name>
    <dbReference type="NCBI Taxonomy" id="1629062"/>
    <lineage>
        <taxon>Bacteria</taxon>
        <taxon>Bacillati</taxon>
        <taxon>Actinomycetota</taxon>
        <taxon>Actinomycetes</taxon>
        <taxon>Geodermatophilales</taxon>
        <taxon>Antricoccaceae</taxon>
        <taxon>Antricoccus</taxon>
    </lineage>
</organism>
<dbReference type="NCBIfam" id="TIGR01916">
    <property type="entry name" value="F420_cofE"/>
    <property type="match status" value="1"/>
</dbReference>
<dbReference type="OrthoDB" id="9788295at2"/>
<keyword evidence="6" id="KW-0342">GTP-binding</keyword>
<dbReference type="AlphaFoldDB" id="A0A2T0ZQH2"/>
<dbReference type="Gene3D" id="3.90.1660.10">
    <property type="entry name" value="CofE-like domain"/>
    <property type="match status" value="1"/>
</dbReference>
<evidence type="ECO:0000256" key="1">
    <source>
        <dbReference type="ARBA" id="ARBA00022598"/>
    </source>
</evidence>
<dbReference type="GO" id="GO:0052618">
    <property type="term" value="F:coenzyme F420-0:L-glutamate ligase activity"/>
    <property type="evidence" value="ECO:0007669"/>
    <property type="project" value="TreeGrafter"/>
</dbReference>
<evidence type="ECO:0000256" key="7">
    <source>
        <dbReference type="ARBA" id="ARBA00023211"/>
    </source>
</evidence>
<reference evidence="9 10" key="1">
    <citation type="submission" date="2018-03" db="EMBL/GenBank/DDBJ databases">
        <title>Genomic Encyclopedia of Archaeal and Bacterial Type Strains, Phase II (KMG-II): from individual species to whole genera.</title>
        <authorList>
            <person name="Goeker M."/>
        </authorList>
    </citation>
    <scope>NUCLEOTIDE SEQUENCE [LARGE SCALE GENOMIC DNA]</scope>
    <source>
        <strain evidence="9 10">DSM 100065</strain>
    </source>
</reference>
<accession>A0A2T0ZQH2</accession>
<dbReference type="NCBIfam" id="NF009810">
    <property type="entry name" value="PRK13294.1"/>
    <property type="match status" value="1"/>
</dbReference>
<dbReference type="PANTHER" id="PTHR47917:SF1">
    <property type="entry name" value="COENZYME F420:L-GLUTAMATE LIGASE"/>
    <property type="match status" value="1"/>
</dbReference>
<dbReference type="Proteomes" id="UP000237752">
    <property type="component" value="Unassembled WGS sequence"/>
</dbReference>
<evidence type="ECO:0000313" key="9">
    <source>
        <dbReference type="EMBL" id="PRZ38602.1"/>
    </source>
</evidence>
<evidence type="ECO:0000256" key="3">
    <source>
        <dbReference type="ARBA" id="ARBA00022741"/>
    </source>
</evidence>
<dbReference type="SUPFAM" id="SSF144010">
    <property type="entry name" value="CofE-like"/>
    <property type="match status" value="1"/>
</dbReference>
<sequence>MTSSDPATPAGAEDLPKSFSVHAVTGLPEFHHGDDLVGHLPALEDRDIVVVTSKVISKIEGRLVAVGDGEEERQRAREDAITGQTVAVVAQRGPTRIVRNQLGLTMAAAGIDASNVPNGVIALLPEDPDASARRLRAAIRRRLSRDVAVIITDTVGRPWREGLVDIAIGVAGITPLRDLRGTLDTHGHPLAVTALAQADEIASASELVRGKVGSVPVAVVRGIPWQDGEVAASSLIRGGETDMFSLGTRDVVPATASGAGAGIAAPQQIEAALAAVPEVDGVSTSYAAATIAVHSRIDSFETGVYVGKLLVALRAEGLIGSVASRDPVQIETTVAAAYQGRPVP</sequence>
<dbReference type="RefSeq" id="WP_106350602.1">
    <property type="nucleotide sequence ID" value="NZ_PVUE01000020.1"/>
</dbReference>
<keyword evidence="3" id="KW-0547">Nucleotide-binding</keyword>
<proteinExistence type="predicted"/>
<name>A0A2T0ZQH2_9ACTN</name>
<dbReference type="InterPro" id="IPR008225">
    <property type="entry name" value="F420-0_g-glutamyl_ligase"/>
</dbReference>
<feature type="domain" description="Coenzyme F420:L-glutamate ligase-like" evidence="8">
    <location>
        <begin position="42"/>
        <end position="222"/>
    </location>
</feature>
<evidence type="ECO:0000256" key="4">
    <source>
        <dbReference type="ARBA" id="ARBA00022842"/>
    </source>
</evidence>
<dbReference type="EMBL" id="PVUE01000020">
    <property type="protein sequence ID" value="PRZ38602.1"/>
    <property type="molecule type" value="Genomic_DNA"/>
</dbReference>
<comment type="caution">
    <text evidence="9">The sequence shown here is derived from an EMBL/GenBank/DDBJ whole genome shotgun (WGS) entry which is preliminary data.</text>
</comment>
<dbReference type="GO" id="GO:0005525">
    <property type="term" value="F:GTP binding"/>
    <property type="evidence" value="ECO:0007669"/>
    <property type="project" value="UniProtKB-KW"/>
</dbReference>
<evidence type="ECO:0000259" key="8">
    <source>
        <dbReference type="Pfam" id="PF01996"/>
    </source>
</evidence>